<reference evidence="1" key="2">
    <citation type="submission" date="2021-03" db="EMBL/GenBank/DDBJ databases">
        <authorList>
            <person name="Alouane T."/>
            <person name="Langin T."/>
            <person name="Bonhomme L."/>
        </authorList>
    </citation>
    <scope>NUCLEOTIDE SEQUENCE</scope>
    <source>
        <strain evidence="1">MDC_Fg202</strain>
    </source>
</reference>
<protein>
    <submittedName>
        <fullName evidence="2">Uncharacterized protein</fullName>
    </submittedName>
</protein>
<dbReference type="Proteomes" id="UP000746612">
    <property type="component" value="Unassembled WGS sequence"/>
</dbReference>
<name>A0A4E9EJ01_GIBZA</name>
<dbReference type="EMBL" id="CAAKMV010000168">
    <property type="protein sequence ID" value="VIO62927.1"/>
    <property type="molecule type" value="Genomic_DNA"/>
</dbReference>
<evidence type="ECO:0000313" key="1">
    <source>
        <dbReference type="EMBL" id="CAG2004152.1"/>
    </source>
</evidence>
<organism evidence="2">
    <name type="scientific">Gibberella zeae</name>
    <name type="common">Wheat head blight fungus</name>
    <name type="synonym">Fusarium graminearum</name>
    <dbReference type="NCBI Taxonomy" id="5518"/>
    <lineage>
        <taxon>Eukaryota</taxon>
        <taxon>Fungi</taxon>
        <taxon>Dikarya</taxon>
        <taxon>Ascomycota</taxon>
        <taxon>Pezizomycotina</taxon>
        <taxon>Sordariomycetes</taxon>
        <taxon>Hypocreomycetidae</taxon>
        <taxon>Hypocreales</taxon>
        <taxon>Nectriaceae</taxon>
        <taxon>Fusarium</taxon>
    </lineage>
</organism>
<sequence>MEQVKDVKSLSNEERIRDFSQHYNQTLEDMKRSLTWVNRDRVCIKDWVKKERYLRQCPKYRKR</sequence>
<accession>A0A4E9EJ01</accession>
<dbReference type="EMBL" id="CAJPIJ010000180">
    <property type="protein sequence ID" value="CAG2004152.1"/>
    <property type="molecule type" value="Genomic_DNA"/>
</dbReference>
<reference evidence="2" key="1">
    <citation type="submission" date="2019-04" db="EMBL/GenBank/DDBJ databases">
        <authorList>
            <person name="Melise S."/>
            <person name="Noan J."/>
            <person name="Okalmin O."/>
        </authorList>
    </citation>
    <scope>NUCLEOTIDE SEQUENCE</scope>
    <source>
        <strain evidence="2">FN9</strain>
    </source>
</reference>
<gene>
    <name evidence="2" type="ORF">FUG_LOCUS509503</name>
    <name evidence="1" type="ORF">MDCFG202_LOCUS495891</name>
</gene>
<evidence type="ECO:0000313" key="2">
    <source>
        <dbReference type="EMBL" id="VIO62927.1"/>
    </source>
</evidence>
<dbReference type="AlphaFoldDB" id="A0A4E9EJ01"/>
<proteinExistence type="predicted"/>